<sequence length="175" mass="19194">MPVDLREIASISGMPGLYRIVSPTRSGVIIETLAENPVRSAAQAKHRISLLHEISIYTNDPEVTAPLSEVFDNIRAKYGDNVPVNGKSSNQELAAFMEAVLPDYDRERVYMSDIKKLAAWYGIVSKNLPFTKATPEAKEAEPAQEEAKPAKKAKAEKAEAPEGEAKPKKTKKSAE</sequence>
<dbReference type="AlphaFoldDB" id="A0A5N1J2A6"/>
<dbReference type="RefSeq" id="WP_150902563.1">
    <property type="nucleotide sequence ID" value="NZ_VTWT01000002.1"/>
</dbReference>
<feature type="domain" description="DUF5606" evidence="2">
    <location>
        <begin position="5"/>
        <end position="51"/>
    </location>
</feature>
<evidence type="ECO:0000313" key="5">
    <source>
        <dbReference type="Proteomes" id="UP000326570"/>
    </source>
</evidence>
<evidence type="ECO:0000256" key="1">
    <source>
        <dbReference type="SAM" id="MobiDB-lite"/>
    </source>
</evidence>
<dbReference type="Gene3D" id="2.30.30.730">
    <property type="match status" value="1"/>
</dbReference>
<proteinExistence type="predicted"/>
<dbReference type="InterPro" id="IPR049280">
    <property type="entry name" value="DUF6852"/>
</dbReference>
<dbReference type="EMBL" id="VTWT01000002">
    <property type="protein sequence ID" value="KAA9340636.1"/>
    <property type="molecule type" value="Genomic_DNA"/>
</dbReference>
<feature type="compositionally biased region" description="Basic and acidic residues" evidence="1">
    <location>
        <begin position="135"/>
        <end position="175"/>
    </location>
</feature>
<dbReference type="InterPro" id="IPR041218">
    <property type="entry name" value="DUF5606"/>
</dbReference>
<evidence type="ECO:0000259" key="3">
    <source>
        <dbReference type="Pfam" id="PF21186"/>
    </source>
</evidence>
<dbReference type="Pfam" id="PF21186">
    <property type="entry name" value="DUF6852"/>
    <property type="match status" value="1"/>
</dbReference>
<dbReference type="InterPro" id="IPR049281">
    <property type="entry name" value="BVU_3817-like_C_sf"/>
</dbReference>
<dbReference type="Gene3D" id="1.10.10.1650">
    <property type="match status" value="1"/>
</dbReference>
<name>A0A5N1J2A6_9BACT</name>
<evidence type="ECO:0000259" key="2">
    <source>
        <dbReference type="Pfam" id="PF18347"/>
    </source>
</evidence>
<keyword evidence="5" id="KW-1185">Reference proteome</keyword>
<comment type="caution">
    <text evidence="4">The sequence shown here is derived from an EMBL/GenBank/DDBJ whole genome shotgun (WGS) entry which is preliminary data.</text>
</comment>
<accession>A0A5N1J2A6</accession>
<evidence type="ECO:0000313" key="4">
    <source>
        <dbReference type="EMBL" id="KAA9340636.1"/>
    </source>
</evidence>
<dbReference type="Proteomes" id="UP000326570">
    <property type="component" value="Unassembled WGS sequence"/>
</dbReference>
<organism evidence="4 5">
    <name type="scientific">Adhaeribacter soli</name>
    <dbReference type="NCBI Taxonomy" id="2607655"/>
    <lineage>
        <taxon>Bacteria</taxon>
        <taxon>Pseudomonadati</taxon>
        <taxon>Bacteroidota</taxon>
        <taxon>Cytophagia</taxon>
        <taxon>Cytophagales</taxon>
        <taxon>Hymenobacteraceae</taxon>
        <taxon>Adhaeribacter</taxon>
    </lineage>
</organism>
<dbReference type="InterPro" id="IPR049282">
    <property type="entry name" value="BVU_3817_N_sf"/>
</dbReference>
<dbReference type="Pfam" id="PF18347">
    <property type="entry name" value="DUF5606"/>
    <property type="match status" value="1"/>
</dbReference>
<feature type="domain" description="DUF6852" evidence="3">
    <location>
        <begin position="54"/>
        <end position="123"/>
    </location>
</feature>
<reference evidence="4 5" key="1">
    <citation type="submission" date="2019-09" db="EMBL/GenBank/DDBJ databases">
        <title>Genome sequence of Adhaeribacter sp. M2.</title>
        <authorList>
            <person name="Srinivasan S."/>
        </authorList>
    </citation>
    <scope>NUCLEOTIDE SEQUENCE [LARGE SCALE GENOMIC DNA]</scope>
    <source>
        <strain evidence="4 5">M2</strain>
    </source>
</reference>
<gene>
    <name evidence="4" type="ORF">F0P94_04195</name>
</gene>
<feature type="region of interest" description="Disordered" evidence="1">
    <location>
        <begin position="134"/>
        <end position="175"/>
    </location>
</feature>
<protein>
    <submittedName>
        <fullName evidence="4">Uncharacterized protein</fullName>
    </submittedName>
</protein>